<organism evidence="3 4">
    <name type="scientific">Chlamydomonas eustigma</name>
    <dbReference type="NCBI Taxonomy" id="1157962"/>
    <lineage>
        <taxon>Eukaryota</taxon>
        <taxon>Viridiplantae</taxon>
        <taxon>Chlorophyta</taxon>
        <taxon>core chlorophytes</taxon>
        <taxon>Chlorophyceae</taxon>
        <taxon>CS clade</taxon>
        <taxon>Chlamydomonadales</taxon>
        <taxon>Chlamydomonadaceae</taxon>
        <taxon>Chlamydomonas</taxon>
    </lineage>
</organism>
<feature type="region of interest" description="Disordered" evidence="2">
    <location>
        <begin position="1"/>
        <end position="29"/>
    </location>
</feature>
<accession>A0A250XBW7</accession>
<dbReference type="Proteomes" id="UP000232323">
    <property type="component" value="Unassembled WGS sequence"/>
</dbReference>
<dbReference type="Gene3D" id="1.20.5.1700">
    <property type="match status" value="1"/>
</dbReference>
<dbReference type="PANTHER" id="PTHR47357:SF1">
    <property type="entry name" value="SPINDLE POLE BODY COMPONENT 110"/>
    <property type="match status" value="1"/>
</dbReference>
<dbReference type="PANTHER" id="PTHR47357">
    <property type="entry name" value="COP1-INTERACTIVE PROTEIN 1"/>
    <property type="match status" value="1"/>
</dbReference>
<feature type="region of interest" description="Disordered" evidence="2">
    <location>
        <begin position="1105"/>
        <end position="1144"/>
    </location>
</feature>
<evidence type="ECO:0000256" key="2">
    <source>
        <dbReference type="SAM" id="MobiDB-lite"/>
    </source>
</evidence>
<keyword evidence="1" id="KW-0175">Coiled coil</keyword>
<feature type="compositionally biased region" description="Low complexity" evidence="2">
    <location>
        <begin position="1168"/>
        <end position="1183"/>
    </location>
</feature>
<dbReference type="OrthoDB" id="563227at2759"/>
<feature type="region of interest" description="Disordered" evidence="2">
    <location>
        <begin position="313"/>
        <end position="366"/>
    </location>
</feature>
<protein>
    <submittedName>
        <fullName evidence="3">Uncharacterized protein</fullName>
    </submittedName>
</protein>
<feature type="region of interest" description="Disordered" evidence="2">
    <location>
        <begin position="1168"/>
        <end position="1216"/>
    </location>
</feature>
<name>A0A250XBW7_9CHLO</name>
<feature type="coiled-coil region" evidence="1">
    <location>
        <begin position="1683"/>
        <end position="1717"/>
    </location>
</feature>
<feature type="compositionally biased region" description="Polar residues" evidence="2">
    <location>
        <begin position="144"/>
        <end position="153"/>
    </location>
</feature>
<feature type="compositionally biased region" description="Polar residues" evidence="2">
    <location>
        <begin position="79"/>
        <end position="93"/>
    </location>
</feature>
<dbReference type="EMBL" id="BEGY01000054">
    <property type="protein sequence ID" value="GAX80587.1"/>
    <property type="molecule type" value="Genomic_DNA"/>
</dbReference>
<feature type="region of interest" description="Disordered" evidence="2">
    <location>
        <begin position="112"/>
        <end position="131"/>
    </location>
</feature>
<feature type="region of interest" description="Disordered" evidence="2">
    <location>
        <begin position="79"/>
        <end position="103"/>
    </location>
</feature>
<feature type="compositionally biased region" description="Acidic residues" evidence="2">
    <location>
        <begin position="357"/>
        <end position="366"/>
    </location>
</feature>
<dbReference type="GO" id="GO:0005856">
    <property type="term" value="C:cytoskeleton"/>
    <property type="evidence" value="ECO:0007669"/>
    <property type="project" value="TreeGrafter"/>
</dbReference>
<feature type="region of interest" description="Disordered" evidence="2">
    <location>
        <begin position="139"/>
        <end position="207"/>
    </location>
</feature>
<feature type="compositionally biased region" description="Polar residues" evidence="2">
    <location>
        <begin position="196"/>
        <end position="207"/>
    </location>
</feature>
<reference evidence="3 4" key="1">
    <citation type="submission" date="2017-08" db="EMBL/GenBank/DDBJ databases">
        <title>Acidophilic green algal genome provides insights into adaptation to an acidic environment.</title>
        <authorList>
            <person name="Hirooka S."/>
            <person name="Hirose Y."/>
            <person name="Kanesaki Y."/>
            <person name="Higuchi S."/>
            <person name="Fujiwara T."/>
            <person name="Onuma R."/>
            <person name="Era A."/>
            <person name="Ohbayashi R."/>
            <person name="Uzuka A."/>
            <person name="Nozaki H."/>
            <person name="Yoshikawa H."/>
            <person name="Miyagishima S.Y."/>
        </authorList>
    </citation>
    <scope>NUCLEOTIDE SEQUENCE [LARGE SCALE GENOMIC DNA]</scope>
    <source>
        <strain evidence="3 4">NIES-2499</strain>
    </source>
</reference>
<evidence type="ECO:0000313" key="3">
    <source>
        <dbReference type="EMBL" id="GAX80587.1"/>
    </source>
</evidence>
<feature type="compositionally biased region" description="Basic and acidic residues" evidence="2">
    <location>
        <begin position="183"/>
        <end position="195"/>
    </location>
</feature>
<feature type="region of interest" description="Disordered" evidence="2">
    <location>
        <begin position="1229"/>
        <end position="1259"/>
    </location>
</feature>
<gene>
    <name evidence="3" type="ORF">CEUSTIGMA_g8024.t1</name>
</gene>
<feature type="coiled-coil region" evidence="1">
    <location>
        <begin position="1457"/>
        <end position="1548"/>
    </location>
</feature>
<feature type="compositionally biased region" description="Basic and acidic residues" evidence="2">
    <location>
        <begin position="313"/>
        <end position="324"/>
    </location>
</feature>
<keyword evidence="4" id="KW-1185">Reference proteome</keyword>
<evidence type="ECO:0000256" key="1">
    <source>
        <dbReference type="SAM" id="Coils"/>
    </source>
</evidence>
<sequence length="1741" mass="186056">MDNNTEPFEDGQHFAFDTSKEKSSSSRRHSLAALKDIVTGKKDWWEKKASKTGAVGKGSKVASMVMPNLAHNKGGLLFSLQTNDQNNGTSQQDSDPRPRTPVSMSLPQLQTLTLDPPQISPQNTDRSPGSRALGRILSKLTGRSPKSANTSPSGLCGSASRAQQLPMSDVDVFGSPTPSIEDSVGRADDTEHSKFDQSSSVQGTSEEVLTFSPIEKKLNQKSDESTLLPLNTITSLQLQRAFAEKFPATEEASFHDAEDCFEVHLPANDAREPGIETSARSITDSESVASFKTQPPLVQDLQLLNPSCWEKIEGEPDEQKRENRPGFAEVEVDDKQQHELMDAGDLNTTSYHKGSACDEEQDDQDESMDAGDATLQICEALVQLASSAPPVSQCPLIVLEMPPQDPASPHPLNSTCCQEEETLHAASEVDEIIHSTSHMEVTLLANSHVVETLYAASDVEETLHAASHVEETFYAASHVEETFYAASHVEETFYAASHVEETLHAASPMLMSPMMLDNDCPPTAILMPCDDTPDQADTQVIDMRSQPRTNVADMSPVRQIDSSFSATAIELQYSACYGHMTEGHSEVDHLCPQGSDYNAVSDLINESVVPVTPLRTPSEPVEVQGSQPHLSADLERISELSRPEEPVMEQFPRVEESGHHHPIPPGEEESFAMDIDDLEVSGIVPLPNEPAILLPLVEGYVPASETVVAESVCALELSLVPDHVMENDLHASVQSDVAGAVAAAIALPQVEQMPVPEIEPQHELPPALKDLSFTSSDQSQKQQPFVDRNAMAAAAEEQQPFVDRNTMAAAAEEQQPFVDRNAKAAAAAEEQQQQLQQSHHLGPLLEQAQEIMHAEDEGMEVDPVEFSDSAFSGGVQEALDAGVEAWPYAPMQCKDPEVEESEEVHALAEEEGAPTMEALEAWLKGGSVMPTAAAAAAGSPASSHHAAAAVSLKSVLLPASPIPFTNLHLAPASPSPSLMLSMQQEEEGSPLFQPMDMSEEGGMSTTTEVHGFTFSNCLLEHEFPPLETTPSPVASQTNSPRVTIQVCPHFNACIRQSFIGQDSLSLDRLSLDDIAPFSRKKQQQQPVLSTLLEDPDSAILVSGAASPEEAAGNQAPQQQQQPYAFSPLPGPFAPPAARAPAASVTPGGAINGRAIAAKAAAASALKSASSSHTPATGAGAARGRFGGPSPVPTSMGSKLSSALHRDPAGTPLSQQVTKKVVGGAIKRTTPLAATPKAPAAVPANHSSQGTTPSPPLSGRTYGLNPWKPVLPSSRIATKLATPAAADNAVIPQEHPSPHHVGNLALGLSPVASARASPLSSAEKAALAAQNQSTSHVAAAVATTPTPPAATAASMAARLAALMPSSWATPLAQMAALPVEAALRIPLGDASPFGLEDWSNENSNIAEEARKLFSTLAVGEGGQKGKGLRTPVNVMASHLGNLMGSHVGIVPLPSPNSVQVLEMQVQMMLQKLADAEGQQAALEKENEGLRDQLRTMEFQSVMPSEGVDDMERQARQCAEEQLALMAQQLQAAEEVVGRLKKEASESNQQSAAMQWKLEEERVAYSVEVETLKFKLNEVTQERDASFAEAQSLAAQLSSKAKECDTFQSTLLSEQRRLEELQQVARAKDAECSLLQRMNADTSAKLQKALENLTTVQVSQRRQAAESESKTAALGSALSRIQHDRDNVSQELSAATLRLKEAESQMLKMREQLAASGKENKELLGICNELLSQVEKGTKDASK</sequence>
<dbReference type="GO" id="GO:0005200">
    <property type="term" value="F:structural constituent of cytoskeleton"/>
    <property type="evidence" value="ECO:0007669"/>
    <property type="project" value="TreeGrafter"/>
</dbReference>
<proteinExistence type="predicted"/>
<feature type="compositionally biased region" description="Low complexity" evidence="2">
    <location>
        <begin position="1229"/>
        <end position="1243"/>
    </location>
</feature>
<evidence type="ECO:0000313" key="4">
    <source>
        <dbReference type="Proteomes" id="UP000232323"/>
    </source>
</evidence>
<comment type="caution">
    <text evidence="3">The sequence shown here is derived from an EMBL/GenBank/DDBJ whole genome shotgun (WGS) entry which is preliminary data.</text>
</comment>